<evidence type="ECO:0008006" key="3">
    <source>
        <dbReference type="Google" id="ProtNLM"/>
    </source>
</evidence>
<proteinExistence type="predicted"/>
<dbReference type="SUPFAM" id="SSF51182">
    <property type="entry name" value="RmlC-like cupins"/>
    <property type="match status" value="1"/>
</dbReference>
<name>A0ABS2BY54_9PSED</name>
<protein>
    <recommendedName>
        <fullName evidence="3">AraC-type arabinose-binding/dimerisation domain-containing protein</fullName>
    </recommendedName>
</protein>
<comment type="caution">
    <text evidence="1">The sequence shown here is derived from an EMBL/GenBank/DDBJ whole genome shotgun (WGS) entry which is preliminary data.</text>
</comment>
<gene>
    <name evidence="1" type="ORF">H8F21_13315</name>
</gene>
<evidence type="ECO:0000313" key="1">
    <source>
        <dbReference type="EMBL" id="MBM5458542.1"/>
    </source>
</evidence>
<evidence type="ECO:0000313" key="2">
    <source>
        <dbReference type="Proteomes" id="UP000745663"/>
    </source>
</evidence>
<keyword evidence="2" id="KW-1185">Reference proteome</keyword>
<reference evidence="1 2" key="1">
    <citation type="submission" date="2020-08" db="EMBL/GenBank/DDBJ databases">
        <title>Description of novel Pseudomonas species.</title>
        <authorList>
            <person name="Duman M."/>
            <person name="Mulet M."/>
            <person name="Altun S."/>
            <person name="Saticioglu I.B."/>
            <person name="Lalucat J."/>
            <person name="Garcia-Valdes E."/>
        </authorList>
    </citation>
    <scope>NUCLEOTIDE SEQUENCE [LARGE SCALE GENOMIC DNA]</scope>
    <source>
        <strain evidence="1 2">P66</strain>
    </source>
</reference>
<dbReference type="EMBL" id="JACOPV010000008">
    <property type="protein sequence ID" value="MBM5458542.1"/>
    <property type="molecule type" value="Genomic_DNA"/>
</dbReference>
<accession>A0ABS2BY54</accession>
<dbReference type="InterPro" id="IPR011051">
    <property type="entry name" value="RmlC_Cupin_sf"/>
</dbReference>
<dbReference type="Proteomes" id="UP000745663">
    <property type="component" value="Unassembled WGS sequence"/>
</dbReference>
<organism evidence="1 2">
    <name type="scientific">Pseudomonas arcuscaelestis</name>
    <dbReference type="NCBI Taxonomy" id="2710591"/>
    <lineage>
        <taxon>Bacteria</taxon>
        <taxon>Pseudomonadati</taxon>
        <taxon>Pseudomonadota</taxon>
        <taxon>Gammaproteobacteria</taxon>
        <taxon>Pseudomonadales</taxon>
        <taxon>Pseudomonadaceae</taxon>
        <taxon>Pseudomonas</taxon>
    </lineage>
</organism>
<sequence length="176" mass="19638">MILPTTLPRSIRRIRLDTQAISRLVVPGHALALAESWDIEVGSQELGGLPLPRLDIADWLGCIEAHPHSDPSWSQFTFLTLAVQANHTFELMIAPGQVASMTIRPGDLFAFQPEHLHWLRANGDAGFLSLQWAIPRQEFITIYREIRRGLSAMGVRSAKVPAALTNWKATIGEEWP</sequence>